<dbReference type="Proteomes" id="UP001060164">
    <property type="component" value="Chromosome"/>
</dbReference>
<gene>
    <name evidence="7" type="ORF">NQ502_13625</name>
</gene>
<evidence type="ECO:0000256" key="1">
    <source>
        <dbReference type="ARBA" id="ARBA00004651"/>
    </source>
</evidence>
<feature type="transmembrane region" description="Helical" evidence="6">
    <location>
        <begin position="360"/>
        <end position="379"/>
    </location>
</feature>
<keyword evidence="2" id="KW-1003">Cell membrane</keyword>
<dbReference type="RefSeq" id="WP_028528204.1">
    <property type="nucleotide sequence ID" value="NZ_CABLBR010000008.1"/>
</dbReference>
<keyword evidence="8" id="KW-1185">Reference proteome</keyword>
<dbReference type="EMBL" id="CP102290">
    <property type="protein sequence ID" value="UWP58418.1"/>
    <property type="molecule type" value="Genomic_DNA"/>
</dbReference>
<feature type="transmembrane region" description="Helical" evidence="6">
    <location>
        <begin position="174"/>
        <end position="201"/>
    </location>
</feature>
<evidence type="ECO:0008006" key="9">
    <source>
        <dbReference type="Google" id="ProtNLM"/>
    </source>
</evidence>
<organism evidence="7 8">
    <name type="scientific">Ruminococcus gauvreauii</name>
    <dbReference type="NCBI Taxonomy" id="438033"/>
    <lineage>
        <taxon>Bacteria</taxon>
        <taxon>Bacillati</taxon>
        <taxon>Bacillota</taxon>
        <taxon>Clostridia</taxon>
        <taxon>Eubacteriales</taxon>
        <taxon>Oscillospiraceae</taxon>
        <taxon>Ruminococcus</taxon>
    </lineage>
</organism>
<feature type="transmembrane region" description="Helical" evidence="6">
    <location>
        <begin position="252"/>
        <end position="275"/>
    </location>
</feature>
<feature type="transmembrane region" description="Helical" evidence="6">
    <location>
        <begin position="213"/>
        <end position="232"/>
    </location>
</feature>
<feature type="transmembrane region" description="Helical" evidence="6">
    <location>
        <begin position="146"/>
        <end position="168"/>
    </location>
</feature>
<accession>A0ABY5VEI5</accession>
<evidence type="ECO:0000256" key="2">
    <source>
        <dbReference type="ARBA" id="ARBA00022475"/>
    </source>
</evidence>
<feature type="transmembrane region" description="Helical" evidence="6">
    <location>
        <begin position="20"/>
        <end position="39"/>
    </location>
</feature>
<evidence type="ECO:0000256" key="6">
    <source>
        <dbReference type="SAM" id="Phobius"/>
    </source>
</evidence>
<dbReference type="PRINTS" id="PR01988">
    <property type="entry name" value="EXPORTERBACE"/>
</dbReference>
<evidence type="ECO:0000256" key="4">
    <source>
        <dbReference type="ARBA" id="ARBA00022989"/>
    </source>
</evidence>
<reference evidence="7" key="1">
    <citation type="journal article" date="2022" name="Cell">
        <title>Design, construction, and in vivo augmentation of a complex gut microbiome.</title>
        <authorList>
            <person name="Cheng A.G."/>
            <person name="Ho P.Y."/>
            <person name="Aranda-Diaz A."/>
            <person name="Jain S."/>
            <person name="Yu F.B."/>
            <person name="Meng X."/>
            <person name="Wang M."/>
            <person name="Iakiviak M."/>
            <person name="Nagashima K."/>
            <person name="Zhao A."/>
            <person name="Murugkar P."/>
            <person name="Patil A."/>
            <person name="Atabakhsh K."/>
            <person name="Weakley A."/>
            <person name="Yan J."/>
            <person name="Brumbaugh A.R."/>
            <person name="Higginbottom S."/>
            <person name="Dimas A."/>
            <person name="Shiver A.L."/>
            <person name="Deutschbauer A."/>
            <person name="Neff N."/>
            <person name="Sonnenburg J.L."/>
            <person name="Huang K.C."/>
            <person name="Fischbach M.A."/>
        </authorList>
    </citation>
    <scope>NUCLEOTIDE SEQUENCE</scope>
    <source>
        <strain evidence="7">DSM 19829</strain>
    </source>
</reference>
<sequence length="417" mass="45680">MITRIFMPPDGGTMKKTYFWTVLAGMLYAGSSFVMSLGVSNILGAAAAGIFAIAMSIGNQLVTIGYYNMRTFQVSDVLEKYSFGDYCASRLITTAAMAVVGVIWIAAGGYRGEKMAAIVLMIGFRMCESVSDLLEGRYQQKNRYDVSCRAVFVKTALYLGGFAVVLLVTRNLLMAIAALGIVYLISVVVIDGTLIGAFGGLKIHFSWSKQRSLMISCLPLFVNSFLTAYVINASKYAVDRYYSNEYLGMFNALYMMAFVVNLFSGFVLKPLITPLSVEYNDGNYRAFSGIIRRQLLIIGAITLICVAGAYVLGIPVMSWLSGIDLDGHRAALCIILAGGAFTAVYQLLQYAIVIMRHQFTCLLGCAVTAGLTFVFTPVLVRRYAIMGGAVSYLCSMALMSLVFLVIFIYYLMKESRD</sequence>
<feature type="transmembrane region" description="Helical" evidence="6">
    <location>
        <begin position="385"/>
        <end position="411"/>
    </location>
</feature>
<dbReference type="InterPro" id="IPR050833">
    <property type="entry name" value="Poly_Biosynth_Transport"/>
</dbReference>
<protein>
    <recommendedName>
        <fullName evidence="9">Polysaccharide biosynthesis protein</fullName>
    </recommendedName>
</protein>
<dbReference type="PANTHER" id="PTHR30250">
    <property type="entry name" value="PST FAMILY PREDICTED COLANIC ACID TRANSPORTER"/>
    <property type="match status" value="1"/>
</dbReference>
<dbReference type="PANTHER" id="PTHR30250:SF11">
    <property type="entry name" value="O-ANTIGEN TRANSPORTER-RELATED"/>
    <property type="match status" value="1"/>
</dbReference>
<evidence type="ECO:0000313" key="8">
    <source>
        <dbReference type="Proteomes" id="UP001060164"/>
    </source>
</evidence>
<dbReference type="InterPro" id="IPR022324">
    <property type="entry name" value="Bacilysin_exporter_BacE_put"/>
</dbReference>
<evidence type="ECO:0000313" key="7">
    <source>
        <dbReference type="EMBL" id="UWP58418.1"/>
    </source>
</evidence>
<keyword evidence="5 6" id="KW-0472">Membrane</keyword>
<feature type="transmembrane region" description="Helical" evidence="6">
    <location>
        <begin position="329"/>
        <end position="348"/>
    </location>
</feature>
<feature type="transmembrane region" description="Helical" evidence="6">
    <location>
        <begin position="88"/>
        <end position="109"/>
    </location>
</feature>
<comment type="subcellular location">
    <subcellularLocation>
        <location evidence="1">Cell membrane</location>
        <topology evidence="1">Multi-pass membrane protein</topology>
    </subcellularLocation>
</comment>
<keyword evidence="3 6" id="KW-0812">Transmembrane</keyword>
<evidence type="ECO:0000256" key="5">
    <source>
        <dbReference type="ARBA" id="ARBA00023136"/>
    </source>
</evidence>
<name>A0ABY5VEI5_9FIRM</name>
<feature type="transmembrane region" description="Helical" evidence="6">
    <location>
        <begin position="295"/>
        <end position="317"/>
    </location>
</feature>
<proteinExistence type="predicted"/>
<feature type="transmembrane region" description="Helical" evidence="6">
    <location>
        <begin position="45"/>
        <end position="67"/>
    </location>
</feature>
<keyword evidence="4 6" id="KW-1133">Transmembrane helix</keyword>
<evidence type="ECO:0000256" key="3">
    <source>
        <dbReference type="ARBA" id="ARBA00022692"/>
    </source>
</evidence>